<evidence type="ECO:0000313" key="2">
    <source>
        <dbReference type="EMBL" id="CDO59976.1"/>
    </source>
</evidence>
<dbReference type="OrthoDB" id="6369004at2"/>
<organism evidence="2 3">
    <name type="scientific">Candidatus Phaeomarinibacter ectocarpi</name>
    <dbReference type="NCBI Taxonomy" id="1458461"/>
    <lineage>
        <taxon>Bacteria</taxon>
        <taxon>Pseudomonadati</taxon>
        <taxon>Pseudomonadota</taxon>
        <taxon>Alphaproteobacteria</taxon>
        <taxon>Hyphomicrobiales</taxon>
        <taxon>Parvibaculaceae</taxon>
        <taxon>Candidatus Phaeomarinibacter</taxon>
    </lineage>
</organism>
<dbReference type="RefSeq" id="WP_052534279.1">
    <property type="nucleotide sequence ID" value="NZ_HG966617.1"/>
</dbReference>
<sequence length="225" mass="22895">MSRLTETLTAGNVRIALLAGAVCLALAVGGQGLAGHVASALDLPGLTRDGLALPLLLAILLIYVALLACPFVPGAEVGLMLLVFFGADLAAPVYLATVAALCLSFLVGRQIPDAAAGAFLRRMGLAHAAEALVAYGSDPQASGRRSCVRWRTGLSHWVSRAIAFRGLTLAVLINTPGNVVLGGGGGIALTVGLGRLMPFRGFLVSVALAVAPAPLFFGLMGWISG</sequence>
<keyword evidence="1" id="KW-1133">Transmembrane helix</keyword>
<protein>
    <submittedName>
        <fullName evidence="2">Uncharacterized protein</fullName>
    </submittedName>
</protein>
<dbReference type="STRING" id="1458461.BN1012_Phect1762"/>
<dbReference type="AlphaFoldDB" id="X5MNB9"/>
<accession>X5MNB9</accession>
<name>X5MNB9_9HYPH</name>
<keyword evidence="1" id="KW-0812">Transmembrane</keyword>
<feature type="transmembrane region" description="Helical" evidence="1">
    <location>
        <begin position="179"/>
        <end position="196"/>
    </location>
</feature>
<keyword evidence="1" id="KW-0472">Membrane</keyword>
<keyword evidence="3" id="KW-1185">Reference proteome</keyword>
<feature type="transmembrane region" description="Helical" evidence="1">
    <location>
        <begin position="203"/>
        <end position="223"/>
    </location>
</feature>
<evidence type="ECO:0000313" key="3">
    <source>
        <dbReference type="Proteomes" id="UP000032160"/>
    </source>
</evidence>
<dbReference type="EMBL" id="HG966617">
    <property type="protein sequence ID" value="CDO59976.1"/>
    <property type="molecule type" value="Genomic_DNA"/>
</dbReference>
<reference evidence="2 3" key="1">
    <citation type="journal article" date="2014" name="Front. Genet.">
        <title>Genome and metabolic network of "Candidatus Phaeomarinobacter ectocarpi" Ec32, a new candidate genus of Alphaproteobacteria frequently associated with brown algae.</title>
        <authorList>
            <person name="Dittami S.M."/>
            <person name="Barbeyron T."/>
            <person name="Boyen C."/>
            <person name="Cambefort J."/>
            <person name="Collet G."/>
            <person name="Delage L."/>
            <person name="Gobet A."/>
            <person name="Groisillier A."/>
            <person name="Leblanc C."/>
            <person name="Michel G."/>
            <person name="Scornet D."/>
            <person name="Siegel A."/>
            <person name="Tapia J.E."/>
            <person name="Tonon T."/>
        </authorList>
    </citation>
    <scope>NUCLEOTIDE SEQUENCE [LARGE SCALE GENOMIC DNA]</scope>
    <source>
        <strain evidence="2 3">Ec32</strain>
    </source>
</reference>
<gene>
    <name evidence="2" type="ORF">BN1012_Phect1762</name>
</gene>
<dbReference type="Proteomes" id="UP000032160">
    <property type="component" value="Chromosome I"/>
</dbReference>
<dbReference type="KEGG" id="pect:BN1012_Phect1762"/>
<evidence type="ECO:0000256" key="1">
    <source>
        <dbReference type="SAM" id="Phobius"/>
    </source>
</evidence>
<proteinExistence type="predicted"/>
<feature type="transmembrane region" description="Helical" evidence="1">
    <location>
        <begin position="50"/>
        <end position="72"/>
    </location>
</feature>
<feature type="transmembrane region" description="Helical" evidence="1">
    <location>
        <begin position="79"/>
        <end position="107"/>
    </location>
</feature>
<dbReference type="HOGENOM" id="CLU_105415_0_0_5"/>